<evidence type="ECO:0000259" key="5">
    <source>
        <dbReference type="Pfam" id="PF02782"/>
    </source>
</evidence>
<dbReference type="InterPro" id="IPR018485">
    <property type="entry name" value="FGGY_C"/>
</dbReference>
<dbReference type="KEGG" id="tet:TTHERM_00292160"/>
<dbReference type="OrthoDB" id="1728974at2759"/>
<dbReference type="SUPFAM" id="SSF53067">
    <property type="entry name" value="Actin-like ATPase domain"/>
    <property type="match status" value="2"/>
</dbReference>
<dbReference type="GO" id="GO:0005829">
    <property type="term" value="C:cytosol"/>
    <property type="evidence" value="ECO:0007669"/>
    <property type="project" value="TreeGrafter"/>
</dbReference>
<dbReference type="Proteomes" id="UP000009168">
    <property type="component" value="Unassembled WGS sequence"/>
</dbReference>
<dbReference type="STRING" id="312017.I7LVM1"/>
<dbReference type="Gene3D" id="3.30.420.40">
    <property type="match status" value="2"/>
</dbReference>
<proteinExistence type="inferred from homology"/>
<dbReference type="GO" id="GO:0004856">
    <property type="term" value="F:D-xylulokinase activity"/>
    <property type="evidence" value="ECO:0007669"/>
    <property type="project" value="TreeGrafter"/>
</dbReference>
<name>I7LVM1_TETTS</name>
<dbReference type="eggNOG" id="KOG2531">
    <property type="taxonomic scope" value="Eukaryota"/>
</dbReference>
<dbReference type="EMBL" id="GG662651">
    <property type="protein sequence ID" value="EAR98489.1"/>
    <property type="molecule type" value="Genomic_DNA"/>
</dbReference>
<reference evidence="7" key="1">
    <citation type="journal article" date="2006" name="PLoS Biol.">
        <title>Macronuclear genome sequence of the ciliate Tetrahymena thermophila, a model eukaryote.</title>
        <authorList>
            <person name="Eisen J.A."/>
            <person name="Coyne R.S."/>
            <person name="Wu M."/>
            <person name="Wu D."/>
            <person name="Thiagarajan M."/>
            <person name="Wortman J.R."/>
            <person name="Badger J.H."/>
            <person name="Ren Q."/>
            <person name="Amedeo P."/>
            <person name="Jones K.M."/>
            <person name="Tallon L.J."/>
            <person name="Delcher A.L."/>
            <person name="Salzberg S.L."/>
            <person name="Silva J.C."/>
            <person name="Haas B.J."/>
            <person name="Majoros W.H."/>
            <person name="Farzad M."/>
            <person name="Carlton J.M."/>
            <person name="Smith R.K. Jr."/>
            <person name="Garg J."/>
            <person name="Pearlman R.E."/>
            <person name="Karrer K.M."/>
            <person name="Sun L."/>
            <person name="Manning G."/>
            <person name="Elde N.C."/>
            <person name="Turkewitz A.P."/>
            <person name="Asai D.J."/>
            <person name="Wilkes D.E."/>
            <person name="Wang Y."/>
            <person name="Cai H."/>
            <person name="Collins K."/>
            <person name="Stewart B.A."/>
            <person name="Lee S.R."/>
            <person name="Wilamowska K."/>
            <person name="Weinberg Z."/>
            <person name="Ruzzo W.L."/>
            <person name="Wloga D."/>
            <person name="Gaertig J."/>
            <person name="Frankel J."/>
            <person name="Tsao C.-C."/>
            <person name="Gorovsky M.A."/>
            <person name="Keeling P.J."/>
            <person name="Waller R.F."/>
            <person name="Patron N.J."/>
            <person name="Cherry J.M."/>
            <person name="Stover N.A."/>
            <person name="Krieger C.J."/>
            <person name="del Toro C."/>
            <person name="Ryder H.F."/>
            <person name="Williamson S.C."/>
            <person name="Barbeau R.A."/>
            <person name="Hamilton E.P."/>
            <person name="Orias E."/>
        </authorList>
    </citation>
    <scope>NUCLEOTIDE SEQUENCE [LARGE SCALE GENOMIC DNA]</scope>
    <source>
        <strain evidence="7">SB210</strain>
    </source>
</reference>
<keyword evidence="2" id="KW-0808">Transferase</keyword>
<dbReference type="Pfam" id="PF02782">
    <property type="entry name" value="FGGY_C"/>
    <property type="match status" value="1"/>
</dbReference>
<organism evidence="6 7">
    <name type="scientific">Tetrahymena thermophila (strain SB210)</name>
    <dbReference type="NCBI Taxonomy" id="312017"/>
    <lineage>
        <taxon>Eukaryota</taxon>
        <taxon>Sar</taxon>
        <taxon>Alveolata</taxon>
        <taxon>Ciliophora</taxon>
        <taxon>Intramacronucleata</taxon>
        <taxon>Oligohymenophorea</taxon>
        <taxon>Hymenostomatida</taxon>
        <taxon>Tetrahymenina</taxon>
        <taxon>Tetrahymenidae</taxon>
        <taxon>Tetrahymena</taxon>
    </lineage>
</organism>
<feature type="domain" description="Carbohydrate kinase FGGY N-terminal" evidence="4">
    <location>
        <begin position="10"/>
        <end position="279"/>
    </location>
</feature>
<dbReference type="PANTHER" id="PTHR10196">
    <property type="entry name" value="SUGAR KINASE"/>
    <property type="match status" value="1"/>
</dbReference>
<dbReference type="OMA" id="NSCALGG"/>
<evidence type="ECO:0000313" key="6">
    <source>
        <dbReference type="EMBL" id="EAR98489.1"/>
    </source>
</evidence>
<dbReference type="GO" id="GO:0005997">
    <property type="term" value="P:xylulose metabolic process"/>
    <property type="evidence" value="ECO:0007669"/>
    <property type="project" value="TreeGrafter"/>
</dbReference>
<dbReference type="AlphaFoldDB" id="I7LVM1"/>
<evidence type="ECO:0000259" key="4">
    <source>
        <dbReference type="Pfam" id="PF00370"/>
    </source>
</evidence>
<dbReference type="Pfam" id="PF00370">
    <property type="entry name" value="FGGY_N"/>
    <property type="match status" value="1"/>
</dbReference>
<feature type="domain" description="Carbohydrate kinase FGGY C-terminal" evidence="5">
    <location>
        <begin position="413"/>
        <end position="474"/>
    </location>
</feature>
<protein>
    <submittedName>
        <fullName evidence="6">Xylulose kinase</fullName>
    </submittedName>
</protein>
<dbReference type="RefSeq" id="XP_001018734.1">
    <property type="nucleotide sequence ID" value="XM_001018734.1"/>
</dbReference>
<dbReference type="InParanoid" id="I7LVM1"/>
<evidence type="ECO:0000313" key="7">
    <source>
        <dbReference type="Proteomes" id="UP000009168"/>
    </source>
</evidence>
<sequence>MDIQIENLFFLGLDLSTQSLKLCVFDENSIEVYRDKIIFSDILFENEEVVHFTVKDNHKSAEQDVLIFLRALDLGLEKLNKQFAKKISALSVSGQQHGSVYYQKEILYDSKKNLIENLKDSFATILCPIWMDSSTSSQCKEISEQFTEIHKKSGSRAFERFSFSQIIKKYQLQKEIYDKTIHISLISSFLAEIFIGKFISVDYGDASGINLMDLKSKKYIQEMVDYVPDLQKKLGVYQPIKSWQSVGRINDYFIHKYNNIFSQDSFVIASTGDNLASMVGMGLLNPSYLAISLGTSDTLFGIINENDIEKSLDPNIHIFCSPLRSDQYLLLLCQKNGGMMREEIISKSQLTWEEVEEYYFNIYKPKGFYGCFLQQPEIVPPINCPNQIEEIKNVNNDAPIKILPVEKIILLLEYKIISLRINFLKDNISKLILTGGACKNRVLQQISSNVFGCPVFIQGSEDSACIGSALRAHHGYLNHIKNDEIDFYSHFNSCNAYNIQQVSSPDLQLNQYYTEISPFIQQLEQNLCKQYPY</sequence>
<dbReference type="PANTHER" id="PTHR10196:SF57">
    <property type="entry name" value="XYLULOSE KINASE"/>
    <property type="match status" value="1"/>
</dbReference>
<accession>I7LVM1</accession>
<comment type="similarity">
    <text evidence="1">Belongs to the FGGY kinase family.</text>
</comment>
<evidence type="ECO:0000256" key="2">
    <source>
        <dbReference type="ARBA" id="ARBA00022679"/>
    </source>
</evidence>
<dbReference type="GeneID" id="7839614"/>
<keyword evidence="7" id="KW-1185">Reference proteome</keyword>
<gene>
    <name evidence="6" type="ORF">TTHERM_00292160</name>
</gene>
<dbReference type="InterPro" id="IPR018484">
    <property type="entry name" value="FGGY_N"/>
</dbReference>
<dbReference type="HOGENOM" id="CLU_016149_8_0_1"/>
<dbReference type="InterPro" id="IPR043129">
    <property type="entry name" value="ATPase_NBD"/>
</dbReference>
<evidence type="ECO:0000256" key="3">
    <source>
        <dbReference type="ARBA" id="ARBA00022777"/>
    </source>
</evidence>
<keyword evidence="3 6" id="KW-0418">Kinase</keyword>
<evidence type="ECO:0000256" key="1">
    <source>
        <dbReference type="ARBA" id="ARBA00009156"/>
    </source>
</evidence>